<feature type="compositionally biased region" description="Basic and acidic residues" evidence="1">
    <location>
        <begin position="214"/>
        <end position="226"/>
    </location>
</feature>
<evidence type="ECO:0000256" key="2">
    <source>
        <dbReference type="SAM" id="SignalP"/>
    </source>
</evidence>
<dbReference type="Proteomes" id="UP000887566">
    <property type="component" value="Unplaced"/>
</dbReference>
<organism evidence="4 5">
    <name type="scientific">Plectus sambesii</name>
    <dbReference type="NCBI Taxonomy" id="2011161"/>
    <lineage>
        <taxon>Eukaryota</taxon>
        <taxon>Metazoa</taxon>
        <taxon>Ecdysozoa</taxon>
        <taxon>Nematoda</taxon>
        <taxon>Chromadorea</taxon>
        <taxon>Plectida</taxon>
        <taxon>Plectina</taxon>
        <taxon>Plectoidea</taxon>
        <taxon>Plectidae</taxon>
        <taxon>Plectus</taxon>
    </lineage>
</organism>
<protein>
    <submittedName>
        <fullName evidence="5">Ig-like domain-containing protein</fullName>
    </submittedName>
</protein>
<dbReference type="InterPro" id="IPR007110">
    <property type="entry name" value="Ig-like_dom"/>
</dbReference>
<keyword evidence="4" id="KW-1185">Reference proteome</keyword>
<evidence type="ECO:0000313" key="4">
    <source>
        <dbReference type="Proteomes" id="UP000887566"/>
    </source>
</evidence>
<dbReference type="InterPro" id="IPR036179">
    <property type="entry name" value="Ig-like_dom_sf"/>
</dbReference>
<feature type="compositionally biased region" description="Polar residues" evidence="1">
    <location>
        <begin position="26"/>
        <end position="36"/>
    </location>
</feature>
<feature type="signal peptide" evidence="2">
    <location>
        <begin position="1"/>
        <end position="19"/>
    </location>
</feature>
<dbReference type="WBParaSite" id="PSAMB.scaffold6134size10102.g27963.t1">
    <property type="protein sequence ID" value="PSAMB.scaffold6134size10102.g27963.t1"/>
    <property type="gene ID" value="PSAMB.scaffold6134size10102.g27963"/>
</dbReference>
<dbReference type="PROSITE" id="PS50835">
    <property type="entry name" value="IG_LIKE"/>
    <property type="match status" value="1"/>
</dbReference>
<proteinExistence type="predicted"/>
<dbReference type="SUPFAM" id="SSF48726">
    <property type="entry name" value="Immunoglobulin"/>
    <property type="match status" value="1"/>
</dbReference>
<feature type="region of interest" description="Disordered" evidence="1">
    <location>
        <begin position="214"/>
        <end position="243"/>
    </location>
</feature>
<dbReference type="Gene3D" id="2.60.40.10">
    <property type="entry name" value="Immunoglobulins"/>
    <property type="match status" value="1"/>
</dbReference>
<evidence type="ECO:0000259" key="3">
    <source>
        <dbReference type="PROSITE" id="PS50835"/>
    </source>
</evidence>
<dbReference type="AlphaFoldDB" id="A0A914X5T4"/>
<accession>A0A914X5T4</accession>
<name>A0A914X5T4_9BILA</name>
<feature type="domain" description="Ig-like" evidence="3">
    <location>
        <begin position="29"/>
        <end position="170"/>
    </location>
</feature>
<reference evidence="5" key="1">
    <citation type="submission" date="2022-11" db="UniProtKB">
        <authorList>
            <consortium name="WormBaseParasite"/>
        </authorList>
    </citation>
    <scope>IDENTIFICATION</scope>
</reference>
<keyword evidence="2" id="KW-0732">Signal</keyword>
<evidence type="ECO:0000256" key="1">
    <source>
        <dbReference type="SAM" id="MobiDB-lite"/>
    </source>
</evidence>
<feature type="region of interest" description="Disordered" evidence="1">
    <location>
        <begin position="26"/>
        <end position="52"/>
    </location>
</feature>
<sequence>MRDSLLLVTLICLLCLTLSAQPSTAINSPTLTSSPGNKRRHDKSRQRRDELISPPRKLRESFSLRCPHVADSSNADVRIVVTWTRNDAIWLKVDDGQRRINNRLTTFSSHTISGKTVMRVTLNKGRYQFNYDELTGDFAMEISPVLQDDDGLWQCHVVVHRQQGNAQSLTSRSRVQAIDASTTFSRSEHGTVEIYRTPDEYAQAEKEIVFDRRSSSSIDHMHDSAPRHGRSRYRQPNKSVSLSSNRSTVGLLSLLLCLLISVLSMWSM</sequence>
<dbReference type="InterPro" id="IPR013783">
    <property type="entry name" value="Ig-like_fold"/>
</dbReference>
<evidence type="ECO:0000313" key="5">
    <source>
        <dbReference type="WBParaSite" id="PSAMB.scaffold6134size10102.g27963.t1"/>
    </source>
</evidence>
<feature type="compositionally biased region" description="Basic residues" evidence="1">
    <location>
        <begin position="37"/>
        <end position="46"/>
    </location>
</feature>
<feature type="chain" id="PRO_5037885124" evidence="2">
    <location>
        <begin position="20"/>
        <end position="268"/>
    </location>
</feature>